<evidence type="ECO:0000313" key="4">
    <source>
        <dbReference type="RefSeq" id="XP_015269039.1"/>
    </source>
</evidence>
<evidence type="ECO:0000313" key="3">
    <source>
        <dbReference type="Proteomes" id="UP000694871"/>
    </source>
</evidence>
<accession>A0ABM1K5Q2</accession>
<dbReference type="GeneID" id="107112424"/>
<dbReference type="InterPro" id="IPR036869">
    <property type="entry name" value="J_dom_sf"/>
</dbReference>
<reference evidence="4" key="1">
    <citation type="submission" date="2025-08" db="UniProtKB">
        <authorList>
            <consortium name="RefSeq"/>
        </authorList>
    </citation>
    <scope>IDENTIFICATION</scope>
</reference>
<feature type="domain" description="J" evidence="2">
    <location>
        <begin position="42"/>
        <end position="107"/>
    </location>
</feature>
<dbReference type="InterPro" id="IPR053025">
    <property type="entry name" value="Mito_ATP_Synthase-Asso"/>
</dbReference>
<dbReference type="PANTHER" id="PTHR44873">
    <property type="entry name" value="DNAJ HOMOLOG SUBFAMILY C MEMBER 30, MITOCHONDRIAL"/>
    <property type="match status" value="1"/>
</dbReference>
<dbReference type="InterPro" id="IPR001623">
    <property type="entry name" value="DnaJ_domain"/>
</dbReference>
<dbReference type="SMART" id="SM00271">
    <property type="entry name" value="DnaJ"/>
    <property type="match status" value="1"/>
</dbReference>
<organism evidence="3 4">
    <name type="scientific">Gekko japonicus</name>
    <name type="common">Schlegel's Japanese gecko</name>
    <dbReference type="NCBI Taxonomy" id="146911"/>
    <lineage>
        <taxon>Eukaryota</taxon>
        <taxon>Metazoa</taxon>
        <taxon>Chordata</taxon>
        <taxon>Craniata</taxon>
        <taxon>Vertebrata</taxon>
        <taxon>Euteleostomi</taxon>
        <taxon>Lepidosauria</taxon>
        <taxon>Squamata</taxon>
        <taxon>Bifurcata</taxon>
        <taxon>Gekkota</taxon>
        <taxon>Gekkonidae</taxon>
        <taxon>Gekkoninae</taxon>
        <taxon>Gekko</taxon>
    </lineage>
</organism>
<dbReference type="SUPFAM" id="SSF46565">
    <property type="entry name" value="Chaperone J-domain"/>
    <property type="match status" value="1"/>
</dbReference>
<sequence>MALTRTSRRAPLFPGALRSVAARGHSGGGSDAGVRRQDSPSGLYELLGVPPTATQTQIKTAYYKQSFLYHPDRNAGSEEAAERFTRVNEAYLVLGSVALRKKYDRGILSRRDVRMAGKPSGREPASSPPPRRTQTFTASSHPPHNPHKPIFDFDKFYREHYGEQLQREQLIRERQKELKKRKEIEKQWNPDDLKNMAFVLTFVAALAFFLGRK</sequence>
<keyword evidence="3" id="KW-1185">Reference proteome</keyword>
<name>A0ABM1K5Q2_GEKJA</name>
<evidence type="ECO:0000256" key="1">
    <source>
        <dbReference type="SAM" id="MobiDB-lite"/>
    </source>
</evidence>
<dbReference type="PRINTS" id="PR00625">
    <property type="entry name" value="JDOMAIN"/>
</dbReference>
<protein>
    <submittedName>
        <fullName evidence="4">DnaJ homolog subfamily C member 30</fullName>
    </submittedName>
</protein>
<dbReference type="RefSeq" id="XP_015269039.1">
    <property type="nucleotide sequence ID" value="XM_015413553.1"/>
</dbReference>
<dbReference type="PROSITE" id="PS50076">
    <property type="entry name" value="DNAJ_2"/>
    <property type="match status" value="1"/>
</dbReference>
<dbReference type="PANTHER" id="PTHR44873:SF1">
    <property type="entry name" value="DNAJ HOMOLOG SUBFAMILY C MEMBER 30, MITOCHONDRIAL"/>
    <property type="match status" value="1"/>
</dbReference>
<proteinExistence type="predicted"/>
<dbReference type="Proteomes" id="UP000694871">
    <property type="component" value="Unplaced"/>
</dbReference>
<gene>
    <name evidence="4" type="primary">DNAJC30</name>
</gene>
<dbReference type="Gene3D" id="1.10.287.110">
    <property type="entry name" value="DnaJ domain"/>
    <property type="match status" value="1"/>
</dbReference>
<feature type="region of interest" description="Disordered" evidence="1">
    <location>
        <begin position="1"/>
        <end position="43"/>
    </location>
</feature>
<feature type="region of interest" description="Disordered" evidence="1">
    <location>
        <begin position="111"/>
        <end position="147"/>
    </location>
</feature>
<feature type="compositionally biased region" description="Polar residues" evidence="1">
    <location>
        <begin position="132"/>
        <end position="142"/>
    </location>
</feature>
<evidence type="ECO:0000259" key="2">
    <source>
        <dbReference type="PROSITE" id="PS50076"/>
    </source>
</evidence>
<dbReference type="Pfam" id="PF00226">
    <property type="entry name" value="DnaJ"/>
    <property type="match status" value="1"/>
</dbReference>
<dbReference type="CDD" id="cd06257">
    <property type="entry name" value="DnaJ"/>
    <property type="match status" value="1"/>
</dbReference>